<evidence type="ECO:0000256" key="6">
    <source>
        <dbReference type="ARBA" id="ARBA00022692"/>
    </source>
</evidence>
<evidence type="ECO:0000256" key="2">
    <source>
        <dbReference type="ARBA" id="ARBA00022448"/>
    </source>
</evidence>
<dbReference type="Proteomes" id="UP000823904">
    <property type="component" value="Unassembled WGS sequence"/>
</dbReference>
<evidence type="ECO:0000256" key="7">
    <source>
        <dbReference type="ARBA" id="ARBA00022989"/>
    </source>
</evidence>
<feature type="transmembrane region" description="Helical" evidence="10">
    <location>
        <begin position="38"/>
        <end position="61"/>
    </location>
</feature>
<keyword evidence="4 11" id="KW-0762">Sugar transport</keyword>
<reference evidence="11" key="1">
    <citation type="journal article" date="2021" name="PeerJ">
        <title>Extensive microbial diversity within the chicken gut microbiome revealed by metagenomics and culture.</title>
        <authorList>
            <person name="Gilroy R."/>
            <person name="Ravi A."/>
            <person name="Getino M."/>
            <person name="Pursley I."/>
            <person name="Horton D.L."/>
            <person name="Alikhan N.F."/>
            <person name="Baker D."/>
            <person name="Gharbi K."/>
            <person name="Hall N."/>
            <person name="Watson M."/>
            <person name="Adriaenssens E.M."/>
            <person name="Foster-Nyarko E."/>
            <person name="Jarju S."/>
            <person name="Secka A."/>
            <person name="Antonio M."/>
            <person name="Oren A."/>
            <person name="Chaudhuri R.R."/>
            <person name="La Ragione R."/>
            <person name="Hildebrand F."/>
            <person name="Pallen M.J."/>
        </authorList>
    </citation>
    <scope>NUCLEOTIDE SEQUENCE</scope>
    <source>
        <strain evidence="11">ChiSjej3B21-8574</strain>
    </source>
</reference>
<protein>
    <submittedName>
        <fullName evidence="11">PTS sugar transporter subunit IIC</fullName>
    </submittedName>
</protein>
<keyword evidence="7 10" id="KW-1133">Transmembrane helix</keyword>
<dbReference type="PROSITE" id="PS51106">
    <property type="entry name" value="PTS_EIIC_TYPE_4"/>
    <property type="match status" value="1"/>
</dbReference>
<evidence type="ECO:0000256" key="4">
    <source>
        <dbReference type="ARBA" id="ARBA00022597"/>
    </source>
</evidence>
<accession>A0A9D2T865</accession>
<dbReference type="InterPro" id="IPR050303">
    <property type="entry name" value="GatZ_KbaZ_carbometab"/>
</dbReference>
<dbReference type="GO" id="GO:0005886">
    <property type="term" value="C:plasma membrane"/>
    <property type="evidence" value="ECO:0007669"/>
    <property type="project" value="UniProtKB-SubCell"/>
</dbReference>
<feature type="compositionally biased region" description="Polar residues" evidence="9">
    <location>
        <begin position="254"/>
        <end position="264"/>
    </location>
</feature>
<gene>
    <name evidence="11" type="ORF">H9754_01315</name>
</gene>
<reference evidence="11" key="2">
    <citation type="submission" date="2021-04" db="EMBL/GenBank/DDBJ databases">
        <authorList>
            <person name="Gilroy R."/>
        </authorList>
    </citation>
    <scope>NUCLEOTIDE SEQUENCE</scope>
    <source>
        <strain evidence="11">ChiSjej3B21-8574</strain>
    </source>
</reference>
<keyword evidence="8 10" id="KW-0472">Membrane</keyword>
<dbReference type="GO" id="GO:0009401">
    <property type="term" value="P:phosphoenolpyruvate-dependent sugar phosphotransferase system"/>
    <property type="evidence" value="ECO:0007669"/>
    <property type="project" value="UniProtKB-KW"/>
</dbReference>
<dbReference type="PANTHER" id="PTHR32502:SF8">
    <property type="entry name" value="N-ACETYLGALACTOSAMINE PERMEASE IIC COMPONENT 1"/>
    <property type="match status" value="1"/>
</dbReference>
<dbReference type="EMBL" id="DWWD01000007">
    <property type="protein sequence ID" value="HJC49214.1"/>
    <property type="molecule type" value="Genomic_DNA"/>
</dbReference>
<comment type="subcellular location">
    <subcellularLocation>
        <location evidence="1">Cell membrane</location>
        <topology evidence="1">Multi-pass membrane protein</topology>
    </subcellularLocation>
</comment>
<keyword evidence="2" id="KW-0813">Transport</keyword>
<sequence length="274" mass="28916">MHISLFQAILIGIVYYLGNIGTPWLSLLGSISVVYKPLVAGTLVGFILGDPVQGCIIGAAINLPYVAFISAGGTAPQDPGLAGTVGTAWALAAGVDPSAAVTIALPLGLLGTMIWVAHMTLDVTFVHMADKAAEDGDIDKICFWHVVPPQILMFCLCVIPATIATYFGSTAVQGLIEQLTGRPLTVLQVIGGLLPALGIAMNLRAISRPGTLLFYMIGFILVQYMELPVIAVAVLGLVIGYFYTMLLNNNQTHQPATPDGTPSVTMDDDDEEDF</sequence>
<dbReference type="InterPro" id="IPR004700">
    <property type="entry name" value="PTS_IIC_man"/>
</dbReference>
<feature type="transmembrane region" description="Helical" evidence="10">
    <location>
        <begin position="212"/>
        <end position="243"/>
    </location>
</feature>
<proteinExistence type="predicted"/>
<evidence type="ECO:0000256" key="5">
    <source>
        <dbReference type="ARBA" id="ARBA00022683"/>
    </source>
</evidence>
<evidence type="ECO:0000256" key="10">
    <source>
        <dbReference type="SAM" id="Phobius"/>
    </source>
</evidence>
<feature type="transmembrane region" description="Helical" evidence="10">
    <location>
        <begin position="99"/>
        <end position="121"/>
    </location>
</feature>
<evidence type="ECO:0000313" key="12">
    <source>
        <dbReference type="Proteomes" id="UP000823904"/>
    </source>
</evidence>
<feature type="region of interest" description="Disordered" evidence="9">
    <location>
        <begin position="254"/>
        <end position="274"/>
    </location>
</feature>
<evidence type="ECO:0000256" key="9">
    <source>
        <dbReference type="SAM" id="MobiDB-lite"/>
    </source>
</evidence>
<keyword evidence="6 10" id="KW-0812">Transmembrane</keyword>
<comment type="caution">
    <text evidence="11">The sequence shown here is derived from an EMBL/GenBank/DDBJ whole genome shotgun (WGS) entry which is preliminary data.</text>
</comment>
<feature type="transmembrane region" description="Helical" evidence="10">
    <location>
        <begin position="142"/>
        <end position="167"/>
    </location>
</feature>
<evidence type="ECO:0000313" key="11">
    <source>
        <dbReference type="EMBL" id="HJC49214.1"/>
    </source>
</evidence>
<dbReference type="AlphaFoldDB" id="A0A9D2T865"/>
<keyword evidence="5" id="KW-0598">Phosphotransferase system</keyword>
<feature type="transmembrane region" description="Helical" evidence="10">
    <location>
        <begin position="6"/>
        <end position="26"/>
    </location>
</feature>
<keyword evidence="3" id="KW-1003">Cell membrane</keyword>
<dbReference type="PANTHER" id="PTHR32502">
    <property type="entry name" value="N-ACETYLGALACTOSAMINE PERMEASE II COMPONENT-RELATED"/>
    <property type="match status" value="1"/>
</dbReference>
<evidence type="ECO:0000256" key="3">
    <source>
        <dbReference type="ARBA" id="ARBA00022475"/>
    </source>
</evidence>
<evidence type="ECO:0000256" key="1">
    <source>
        <dbReference type="ARBA" id="ARBA00004651"/>
    </source>
</evidence>
<organism evidence="11 12">
    <name type="scientific">Candidatus Anaerostipes avistercoris</name>
    <dbReference type="NCBI Taxonomy" id="2838462"/>
    <lineage>
        <taxon>Bacteria</taxon>
        <taxon>Bacillati</taxon>
        <taxon>Bacillota</taxon>
        <taxon>Clostridia</taxon>
        <taxon>Lachnospirales</taxon>
        <taxon>Lachnospiraceae</taxon>
        <taxon>Anaerostipes</taxon>
    </lineage>
</organism>
<name>A0A9D2T865_9FIRM</name>
<dbReference type="Pfam" id="PF03609">
    <property type="entry name" value="EII-Sor"/>
    <property type="match status" value="1"/>
</dbReference>
<feature type="transmembrane region" description="Helical" evidence="10">
    <location>
        <begin position="179"/>
        <end position="200"/>
    </location>
</feature>
<evidence type="ECO:0000256" key="8">
    <source>
        <dbReference type="ARBA" id="ARBA00023136"/>
    </source>
</evidence>